<evidence type="ECO:0000256" key="8">
    <source>
        <dbReference type="ARBA" id="ARBA00022723"/>
    </source>
</evidence>
<comment type="catalytic activity">
    <reaction evidence="14 15">
        <text>beta-D-fructose 6-phosphate + ATP = beta-D-fructose 1,6-bisphosphate + ADP + H(+)</text>
        <dbReference type="Rhea" id="RHEA:16109"/>
        <dbReference type="ChEBI" id="CHEBI:15378"/>
        <dbReference type="ChEBI" id="CHEBI:30616"/>
        <dbReference type="ChEBI" id="CHEBI:32966"/>
        <dbReference type="ChEBI" id="CHEBI:57634"/>
        <dbReference type="ChEBI" id="CHEBI:456216"/>
        <dbReference type="EC" id="2.7.1.11"/>
    </reaction>
</comment>
<dbReference type="GO" id="GO:0005524">
    <property type="term" value="F:ATP binding"/>
    <property type="evidence" value="ECO:0007669"/>
    <property type="project" value="UniProtKB-UniRule"/>
</dbReference>
<dbReference type="OrthoDB" id="9802503at2"/>
<dbReference type="GO" id="GO:0003872">
    <property type="term" value="F:6-phosphofructokinase activity"/>
    <property type="evidence" value="ECO:0007669"/>
    <property type="project" value="UniProtKB-UniRule"/>
</dbReference>
<feature type="binding site" description="in other chain" evidence="15">
    <location>
        <begin position="186"/>
        <end position="188"/>
    </location>
    <ligand>
        <name>ADP</name>
        <dbReference type="ChEBI" id="CHEBI:456216"/>
        <note>allosteric activator; ligand shared between dimeric partners</note>
    </ligand>
</feature>
<dbReference type="Proteomes" id="UP000076268">
    <property type="component" value="Unassembled WGS sequence"/>
</dbReference>
<dbReference type="PROSITE" id="PS00433">
    <property type="entry name" value="PHOSPHOFRUCTOKINASE"/>
    <property type="match status" value="1"/>
</dbReference>
<feature type="binding site" evidence="15">
    <location>
        <position position="163"/>
    </location>
    <ligand>
        <name>substrate</name>
        <note>ligand shared between dimeric partners</note>
    </ligand>
</feature>
<feature type="binding site" evidence="15">
    <location>
        <begin position="21"/>
        <end position="25"/>
    </location>
    <ligand>
        <name>ADP</name>
        <dbReference type="ChEBI" id="CHEBI:456216"/>
        <note>allosteric activator; ligand shared between dimeric partners</note>
    </ligand>
</feature>
<feature type="binding site" description="in other chain" evidence="15">
    <location>
        <position position="223"/>
    </location>
    <ligand>
        <name>substrate</name>
        <note>ligand shared between dimeric partners</note>
    </ligand>
</feature>
<comment type="similarity">
    <text evidence="15">Belongs to the phosphofructokinase type A (PFKA) family. ATP-dependent PFK group I subfamily. Prokaryotic clade 'B1' sub-subfamily.</text>
</comment>
<dbReference type="STRING" id="1794912.AXX12_06085"/>
<dbReference type="FunFam" id="3.40.50.460:FF:000002">
    <property type="entry name" value="ATP-dependent 6-phosphofructokinase"/>
    <property type="match status" value="1"/>
</dbReference>
<evidence type="ECO:0000256" key="9">
    <source>
        <dbReference type="ARBA" id="ARBA00022741"/>
    </source>
</evidence>
<dbReference type="GO" id="GO:0006002">
    <property type="term" value="P:fructose 6-phosphate metabolic process"/>
    <property type="evidence" value="ECO:0007669"/>
    <property type="project" value="UniProtKB-UniRule"/>
</dbReference>
<keyword evidence="7 15" id="KW-0808">Transferase</keyword>
<dbReference type="NCBIfam" id="NF002872">
    <property type="entry name" value="PRK03202.1"/>
    <property type="match status" value="1"/>
</dbReference>
<proteinExistence type="inferred from homology"/>
<dbReference type="FunFam" id="3.40.50.450:FF:000001">
    <property type="entry name" value="ATP-dependent 6-phosphofructokinase"/>
    <property type="match status" value="1"/>
</dbReference>
<keyword evidence="6 15" id="KW-0021">Allosteric enzyme</keyword>
<dbReference type="InterPro" id="IPR015912">
    <property type="entry name" value="Phosphofructokinase_CS"/>
</dbReference>
<evidence type="ECO:0000256" key="7">
    <source>
        <dbReference type="ARBA" id="ARBA00022679"/>
    </source>
</evidence>
<keyword evidence="18" id="KW-1185">Reference proteome</keyword>
<feature type="binding site" description="in other chain" evidence="15">
    <location>
        <begin position="170"/>
        <end position="172"/>
    </location>
    <ligand>
        <name>substrate</name>
        <note>ligand shared between dimeric partners</note>
    </ligand>
</feature>
<evidence type="ECO:0000256" key="1">
    <source>
        <dbReference type="ARBA" id="ARBA00001946"/>
    </source>
</evidence>
<dbReference type="AlphaFoldDB" id="A0A154BR59"/>
<feature type="binding site" evidence="15">
    <location>
        <begin position="72"/>
        <end position="73"/>
    </location>
    <ligand>
        <name>ATP</name>
        <dbReference type="ChEBI" id="CHEBI:30616"/>
    </ligand>
</feature>
<dbReference type="RefSeq" id="WP_066240700.1">
    <property type="nucleotide sequence ID" value="NZ_LSGP01000017.1"/>
</dbReference>
<dbReference type="InterPro" id="IPR012003">
    <property type="entry name" value="ATP_PFK_prok-type"/>
</dbReference>
<dbReference type="PANTHER" id="PTHR13697">
    <property type="entry name" value="PHOSPHOFRUCTOKINASE"/>
    <property type="match status" value="1"/>
</dbReference>
<evidence type="ECO:0000256" key="6">
    <source>
        <dbReference type="ARBA" id="ARBA00022533"/>
    </source>
</evidence>
<keyword evidence="10 15" id="KW-0418">Kinase</keyword>
<dbReference type="InterPro" id="IPR035966">
    <property type="entry name" value="PKF_sf"/>
</dbReference>
<evidence type="ECO:0000256" key="3">
    <source>
        <dbReference type="ARBA" id="ARBA00004496"/>
    </source>
</evidence>
<keyword evidence="12 15" id="KW-0460">Magnesium</keyword>
<dbReference type="GO" id="GO:0048029">
    <property type="term" value="F:monosaccharide binding"/>
    <property type="evidence" value="ECO:0007669"/>
    <property type="project" value="TreeGrafter"/>
</dbReference>
<feature type="binding site" description="in other chain" evidence="15">
    <location>
        <begin position="214"/>
        <end position="216"/>
    </location>
    <ligand>
        <name>ADP</name>
        <dbReference type="ChEBI" id="CHEBI:456216"/>
        <note>allosteric activator; ligand shared between dimeric partners</note>
    </ligand>
</feature>
<evidence type="ECO:0000313" key="18">
    <source>
        <dbReference type="Proteomes" id="UP000076268"/>
    </source>
</evidence>
<keyword evidence="13 15" id="KW-0324">Glycolysis</keyword>
<dbReference type="GO" id="GO:0016208">
    <property type="term" value="F:AMP binding"/>
    <property type="evidence" value="ECO:0007669"/>
    <property type="project" value="TreeGrafter"/>
</dbReference>
<evidence type="ECO:0000256" key="15">
    <source>
        <dbReference type="HAMAP-Rule" id="MF_00339"/>
    </source>
</evidence>
<dbReference type="PIRSF" id="PIRSF000532">
    <property type="entry name" value="ATP_PFK_prok"/>
    <property type="match status" value="1"/>
</dbReference>
<feature type="binding site" description="in other chain" evidence="15">
    <location>
        <position position="155"/>
    </location>
    <ligand>
        <name>ADP</name>
        <dbReference type="ChEBI" id="CHEBI:456216"/>
        <note>allosteric activator; ligand shared between dimeric partners</note>
    </ligand>
</feature>
<dbReference type="InterPro" id="IPR022953">
    <property type="entry name" value="ATP_PFK"/>
</dbReference>
<dbReference type="GO" id="GO:0046872">
    <property type="term" value="F:metal ion binding"/>
    <property type="evidence" value="ECO:0007669"/>
    <property type="project" value="UniProtKB-KW"/>
</dbReference>
<accession>A0A154BR59</accession>
<dbReference type="UniPathway" id="UPA00109">
    <property type="reaction ID" value="UER00182"/>
</dbReference>
<comment type="subcellular location">
    <subcellularLocation>
        <location evidence="3 15">Cytoplasm</location>
    </subcellularLocation>
</comment>
<dbReference type="PANTHER" id="PTHR13697:SF4">
    <property type="entry name" value="ATP-DEPENDENT 6-PHOSPHOFRUCTOKINASE"/>
    <property type="match status" value="1"/>
</dbReference>
<comment type="subunit">
    <text evidence="15">Homotetramer.</text>
</comment>
<keyword evidence="8 15" id="KW-0479">Metal-binding</keyword>
<feature type="binding site" evidence="15">
    <location>
        <position position="103"/>
    </location>
    <ligand>
        <name>Mg(2+)</name>
        <dbReference type="ChEBI" id="CHEBI:18420"/>
        <note>catalytic</note>
    </ligand>
</feature>
<evidence type="ECO:0000256" key="2">
    <source>
        <dbReference type="ARBA" id="ARBA00002659"/>
    </source>
</evidence>
<dbReference type="GO" id="GO:0070095">
    <property type="term" value="F:fructose-6-phosphate binding"/>
    <property type="evidence" value="ECO:0007669"/>
    <property type="project" value="TreeGrafter"/>
</dbReference>
<evidence type="ECO:0000256" key="10">
    <source>
        <dbReference type="ARBA" id="ARBA00022777"/>
    </source>
</evidence>
<dbReference type="EC" id="2.7.1.11" evidence="15"/>
<dbReference type="PRINTS" id="PR00476">
    <property type="entry name" value="PHFRCTKINASE"/>
</dbReference>
<evidence type="ECO:0000256" key="11">
    <source>
        <dbReference type="ARBA" id="ARBA00022840"/>
    </source>
</evidence>
<evidence type="ECO:0000313" key="17">
    <source>
        <dbReference type="EMBL" id="KYZ76008.1"/>
    </source>
</evidence>
<dbReference type="NCBIfam" id="TIGR02482">
    <property type="entry name" value="PFKA_ATP"/>
    <property type="match status" value="1"/>
</dbReference>
<dbReference type="GO" id="GO:0061621">
    <property type="term" value="P:canonical glycolysis"/>
    <property type="evidence" value="ECO:0007669"/>
    <property type="project" value="TreeGrafter"/>
</dbReference>
<dbReference type="InterPro" id="IPR000023">
    <property type="entry name" value="Phosphofructokinase_dom"/>
</dbReference>
<comment type="function">
    <text evidence="2 15">Catalyzes the phosphorylation of D-fructose 6-phosphate to fructose 1,6-bisphosphate by ATP, the first committing step of glycolysis.</text>
</comment>
<dbReference type="Pfam" id="PF00365">
    <property type="entry name" value="PFK"/>
    <property type="match status" value="1"/>
</dbReference>
<dbReference type="GO" id="GO:0030388">
    <property type="term" value="P:fructose 1,6-bisphosphate metabolic process"/>
    <property type="evidence" value="ECO:0007669"/>
    <property type="project" value="TreeGrafter"/>
</dbReference>
<evidence type="ECO:0000256" key="14">
    <source>
        <dbReference type="ARBA" id="ARBA00048070"/>
    </source>
</evidence>
<dbReference type="GO" id="GO:0005945">
    <property type="term" value="C:6-phosphofructokinase complex"/>
    <property type="evidence" value="ECO:0007669"/>
    <property type="project" value="TreeGrafter"/>
</dbReference>
<comment type="activity regulation">
    <text evidence="15">Allosterically activated by ADP and other diphosphonucleosides, and allosterically inhibited by phosphoenolpyruvate.</text>
</comment>
<keyword evidence="5 15" id="KW-0963">Cytoplasm</keyword>
<reference evidence="17 18" key="1">
    <citation type="submission" date="2016-02" db="EMBL/GenBank/DDBJ databases">
        <title>Anaerosporomusa subterraneum gen. nov., sp. nov., a spore-forming obligate anaerobe isolated from saprolite.</title>
        <authorList>
            <person name="Choi J.K."/>
            <person name="Shah M."/>
            <person name="Yee N."/>
        </authorList>
    </citation>
    <scope>NUCLEOTIDE SEQUENCE [LARGE SCALE GENOMIC DNA]</scope>
    <source>
        <strain evidence="17 18">RU4</strain>
    </source>
</reference>
<gene>
    <name evidence="15" type="primary">pfkA</name>
    <name evidence="17" type="ORF">AXX12_06085</name>
</gene>
<comment type="cofactor">
    <cofactor evidence="1 15">
        <name>Mg(2+)</name>
        <dbReference type="ChEBI" id="CHEBI:18420"/>
    </cofactor>
</comment>
<dbReference type="SUPFAM" id="SSF53784">
    <property type="entry name" value="Phosphofructokinase"/>
    <property type="match status" value="1"/>
</dbReference>
<dbReference type="Gene3D" id="3.40.50.460">
    <property type="entry name" value="Phosphofructokinase domain"/>
    <property type="match status" value="1"/>
</dbReference>
<evidence type="ECO:0000256" key="13">
    <source>
        <dbReference type="ARBA" id="ARBA00023152"/>
    </source>
</evidence>
<keyword evidence="9 15" id="KW-0547">Nucleotide-binding</keyword>
<comment type="pathway">
    <text evidence="4 15">Carbohydrate degradation; glycolysis; D-glyceraldehyde 3-phosphate and glycerone phosphate from D-glucose: step 3/4.</text>
</comment>
<feature type="binding site" evidence="15">
    <location>
        <position position="244"/>
    </location>
    <ligand>
        <name>substrate</name>
        <note>ligand shared between dimeric partners</note>
    </ligand>
</feature>
<feature type="binding site" description="in other chain" evidence="15">
    <location>
        <begin position="126"/>
        <end position="128"/>
    </location>
    <ligand>
        <name>substrate</name>
        <note>ligand shared between dimeric partners</note>
    </ligand>
</feature>
<feature type="binding site" description="in other chain" evidence="15">
    <location>
        <begin position="250"/>
        <end position="253"/>
    </location>
    <ligand>
        <name>substrate</name>
        <note>ligand shared between dimeric partners</note>
    </ligand>
</feature>
<comment type="caution">
    <text evidence="15">Lacks conserved residue(s) required for the propagation of feature annotation.</text>
</comment>
<dbReference type="HAMAP" id="MF_00339">
    <property type="entry name" value="Phosphofructokinase_I_B1"/>
    <property type="match status" value="1"/>
</dbReference>
<name>A0A154BR59_ANASB</name>
<feature type="domain" description="Phosphofructokinase" evidence="16">
    <location>
        <begin position="3"/>
        <end position="276"/>
    </location>
</feature>
<feature type="binding site" evidence="15">
    <location>
        <begin position="102"/>
        <end position="105"/>
    </location>
    <ligand>
        <name>ATP</name>
        <dbReference type="ChEBI" id="CHEBI:30616"/>
    </ligand>
</feature>
<dbReference type="GO" id="GO:0042802">
    <property type="term" value="F:identical protein binding"/>
    <property type="evidence" value="ECO:0007669"/>
    <property type="project" value="TreeGrafter"/>
</dbReference>
<evidence type="ECO:0000256" key="4">
    <source>
        <dbReference type="ARBA" id="ARBA00004679"/>
    </source>
</evidence>
<comment type="caution">
    <text evidence="17">The sequence shown here is derived from an EMBL/GenBank/DDBJ whole genome shotgun (WGS) entry which is preliminary data.</text>
</comment>
<dbReference type="InterPro" id="IPR012828">
    <property type="entry name" value="PFKA_ATP_prok"/>
</dbReference>
<dbReference type="Gene3D" id="3.40.50.450">
    <property type="match status" value="1"/>
</dbReference>
<feature type="binding site" evidence="15">
    <location>
        <position position="11"/>
    </location>
    <ligand>
        <name>ATP</name>
        <dbReference type="ChEBI" id="CHEBI:30616"/>
    </ligand>
</feature>
<sequence length="320" mass="34121">MQKIGVLTSGGDAPGMNAAVRAVVRKAIYHGVEVVGIKRGFAGFIEGDMAPMNRSSVADIIQRGGTVLRTSRSEEFRTPEGRALAFENVERYGLQGLVVIGGDGSFRGAKLFAEEYDIPVIVIPGTIDNDINGTDYSIGFDTAVNTAVGAIDKIRDTATSHERTFVIEVMGRDSGFIALSAGLAGGAETVIIPEQPVDVDVICKKVSKGFKQGKLHSIIVVAEGAIRGIELAKQIKLQTGFECKPTILGHLLRGGSPTVFDRDLASRMGAKAVELLLSKVSCQMVGTLRGDIIGVDFCEVISVKKPIDLEMYRLVDILAI</sequence>
<feature type="active site" description="Proton acceptor" evidence="15">
    <location>
        <position position="128"/>
    </location>
</feature>
<evidence type="ECO:0000256" key="12">
    <source>
        <dbReference type="ARBA" id="ARBA00022842"/>
    </source>
</evidence>
<evidence type="ECO:0000256" key="5">
    <source>
        <dbReference type="ARBA" id="ARBA00022490"/>
    </source>
</evidence>
<dbReference type="EMBL" id="LSGP01000017">
    <property type="protein sequence ID" value="KYZ76008.1"/>
    <property type="molecule type" value="Genomic_DNA"/>
</dbReference>
<evidence type="ECO:0000259" key="16">
    <source>
        <dbReference type="Pfam" id="PF00365"/>
    </source>
</evidence>
<keyword evidence="11 15" id="KW-0067">ATP-binding</keyword>
<organism evidence="17 18">
    <name type="scientific">Anaerosporomusa subterranea</name>
    <dbReference type="NCBI Taxonomy" id="1794912"/>
    <lineage>
        <taxon>Bacteria</taxon>
        <taxon>Bacillati</taxon>
        <taxon>Bacillota</taxon>
        <taxon>Negativicutes</taxon>
        <taxon>Acetonemataceae</taxon>
        <taxon>Anaerosporomusa</taxon>
    </lineage>
</organism>
<protein>
    <recommendedName>
        <fullName evidence="15">ATP-dependent 6-phosphofructokinase</fullName>
        <shortName evidence="15">ATP-PFK</shortName>
        <shortName evidence="15">Phosphofructokinase</shortName>
        <ecNumber evidence="15">2.7.1.11</ecNumber>
    </recommendedName>
    <alternativeName>
        <fullName evidence="15">Phosphohexokinase</fullName>
    </alternativeName>
</protein>